<dbReference type="Proteomes" id="UP000654075">
    <property type="component" value="Unassembled WGS sequence"/>
</dbReference>
<accession>A0A813EQV5</accession>
<keyword evidence="2" id="KW-1185">Reference proteome</keyword>
<evidence type="ECO:0000313" key="1">
    <source>
        <dbReference type="EMBL" id="CAE8600847.1"/>
    </source>
</evidence>
<protein>
    <submittedName>
        <fullName evidence="1">Uncharacterized protein</fullName>
    </submittedName>
</protein>
<reference evidence="1" key="1">
    <citation type="submission" date="2021-02" db="EMBL/GenBank/DDBJ databases">
        <authorList>
            <person name="Dougan E. K."/>
            <person name="Rhodes N."/>
            <person name="Thang M."/>
            <person name="Chan C."/>
        </authorList>
    </citation>
    <scope>NUCLEOTIDE SEQUENCE</scope>
</reference>
<proteinExistence type="predicted"/>
<sequence>MSEGLQSIAVLPGASDTQSTSCAHEVATQLHHFSTLLIVLFAALMPAGHWQAKDCNRNELALSYVSCTQQIRRYLEIVFAPQLGFKTMSLIRFLEPVWLLFLTVQ</sequence>
<name>A0A813EQV5_POLGL</name>
<organism evidence="1 2">
    <name type="scientific">Polarella glacialis</name>
    <name type="common">Dinoflagellate</name>
    <dbReference type="NCBI Taxonomy" id="89957"/>
    <lineage>
        <taxon>Eukaryota</taxon>
        <taxon>Sar</taxon>
        <taxon>Alveolata</taxon>
        <taxon>Dinophyceae</taxon>
        <taxon>Suessiales</taxon>
        <taxon>Suessiaceae</taxon>
        <taxon>Polarella</taxon>
    </lineage>
</organism>
<evidence type="ECO:0000313" key="2">
    <source>
        <dbReference type="Proteomes" id="UP000654075"/>
    </source>
</evidence>
<dbReference type="AlphaFoldDB" id="A0A813EQV5"/>
<dbReference type="EMBL" id="CAJNNV010012512">
    <property type="protein sequence ID" value="CAE8600847.1"/>
    <property type="molecule type" value="Genomic_DNA"/>
</dbReference>
<comment type="caution">
    <text evidence="1">The sequence shown here is derived from an EMBL/GenBank/DDBJ whole genome shotgun (WGS) entry which is preliminary data.</text>
</comment>
<gene>
    <name evidence="1" type="ORF">PGLA1383_LOCUS19151</name>
</gene>